<proteinExistence type="predicted"/>
<evidence type="ECO:0000313" key="1">
    <source>
        <dbReference type="EMBL" id="EKE28087.1"/>
    </source>
</evidence>
<protein>
    <submittedName>
        <fullName evidence="1">Uncharacterized protein</fullName>
    </submittedName>
</protein>
<reference evidence="1" key="1">
    <citation type="journal article" date="2012" name="Science">
        <title>Fermentation, hydrogen, and sulfur metabolism in multiple uncultivated bacterial phyla.</title>
        <authorList>
            <person name="Wrighton K.C."/>
            <person name="Thomas B.C."/>
            <person name="Sharon I."/>
            <person name="Miller C.S."/>
            <person name="Castelle C.J."/>
            <person name="VerBerkmoes N.C."/>
            <person name="Wilkins M.J."/>
            <person name="Hettich R.L."/>
            <person name="Lipton M.S."/>
            <person name="Williams K.H."/>
            <person name="Long P.E."/>
            <person name="Banfield J.F."/>
        </authorList>
    </citation>
    <scope>NUCLEOTIDE SEQUENCE [LARGE SCALE GENOMIC DNA]</scope>
</reference>
<dbReference type="AlphaFoldDB" id="K2G1K1"/>
<name>K2G1K1_9BACT</name>
<organism evidence="1">
    <name type="scientific">uncultured bacterium</name>
    <name type="common">gcode 4</name>
    <dbReference type="NCBI Taxonomy" id="1234023"/>
    <lineage>
        <taxon>Bacteria</taxon>
        <taxon>environmental samples</taxon>
    </lineage>
</organism>
<dbReference type="EMBL" id="AMFJ01000377">
    <property type="protein sequence ID" value="EKE28087.1"/>
    <property type="molecule type" value="Genomic_DNA"/>
</dbReference>
<comment type="caution">
    <text evidence="1">The sequence shown here is derived from an EMBL/GenBank/DDBJ whole genome shotgun (WGS) entry which is preliminary data.</text>
</comment>
<accession>K2G1K1</accession>
<gene>
    <name evidence="1" type="ORF">ACD_3C00103G0002</name>
</gene>
<sequence length="104" mass="13175">MWNIYEHLDKISKRPWMFIWDNSIISLRLYILWYYWCLNEKEFIENEIPSFHNFHDWVAKKYWYKESTSWWANMILDQTKDEKKALEKFFELLSEYKNEFGDMP</sequence>